<evidence type="ECO:0000256" key="6">
    <source>
        <dbReference type="ARBA" id="ARBA00035197"/>
    </source>
</evidence>
<evidence type="ECO:0000313" key="9">
    <source>
        <dbReference type="Proteomes" id="UP000178222"/>
    </source>
</evidence>
<reference evidence="8 9" key="1">
    <citation type="journal article" date="2016" name="Nat. Commun.">
        <title>Thousands of microbial genomes shed light on interconnected biogeochemical processes in an aquifer system.</title>
        <authorList>
            <person name="Anantharaman K."/>
            <person name="Brown C.T."/>
            <person name="Hug L.A."/>
            <person name="Sharon I."/>
            <person name="Castelle C.J."/>
            <person name="Probst A.J."/>
            <person name="Thomas B.C."/>
            <person name="Singh A."/>
            <person name="Wilkins M.J."/>
            <person name="Karaoz U."/>
            <person name="Brodie E.L."/>
            <person name="Williams K.H."/>
            <person name="Hubbard S.S."/>
            <person name="Banfield J.F."/>
        </authorList>
    </citation>
    <scope>NUCLEOTIDE SEQUENCE [LARGE SCALE GENOMIC DNA]</scope>
</reference>
<comment type="similarity">
    <text evidence="1 7">Belongs to the universal ribosomal protein uL18 family.</text>
</comment>
<dbReference type="Gene3D" id="3.30.420.100">
    <property type="match status" value="1"/>
</dbReference>
<comment type="function">
    <text evidence="7">This is one of the proteins that bind and probably mediate the attachment of the 5S RNA into the large ribosomal subunit, where it forms part of the central protuberance.</text>
</comment>
<dbReference type="PANTHER" id="PTHR12899">
    <property type="entry name" value="39S RIBOSOMAL PROTEIN L18, MITOCHONDRIAL"/>
    <property type="match status" value="1"/>
</dbReference>
<organism evidence="8 9">
    <name type="scientific">Candidatus Wildermuthbacteria bacterium RIFCSPLOWO2_02_FULL_47_9c</name>
    <dbReference type="NCBI Taxonomy" id="1802466"/>
    <lineage>
        <taxon>Bacteria</taxon>
        <taxon>Candidatus Wildermuthiibacteriota</taxon>
    </lineage>
</organism>
<dbReference type="InterPro" id="IPR004389">
    <property type="entry name" value="Ribosomal_uL18_bac-type"/>
</dbReference>
<dbReference type="CDD" id="cd00432">
    <property type="entry name" value="Ribosomal_L18_L5e"/>
    <property type="match status" value="1"/>
</dbReference>
<evidence type="ECO:0000256" key="7">
    <source>
        <dbReference type="HAMAP-Rule" id="MF_01337"/>
    </source>
</evidence>
<dbReference type="Proteomes" id="UP000178222">
    <property type="component" value="Unassembled WGS sequence"/>
</dbReference>
<evidence type="ECO:0000256" key="2">
    <source>
        <dbReference type="ARBA" id="ARBA00022730"/>
    </source>
</evidence>
<dbReference type="GO" id="GO:0008097">
    <property type="term" value="F:5S rRNA binding"/>
    <property type="evidence" value="ECO:0007669"/>
    <property type="project" value="TreeGrafter"/>
</dbReference>
<comment type="caution">
    <text evidence="8">The sequence shown here is derived from an EMBL/GenBank/DDBJ whole genome shotgun (WGS) entry which is preliminary data.</text>
</comment>
<dbReference type="EMBL" id="MHUL01000051">
    <property type="protein sequence ID" value="OHA75747.1"/>
    <property type="molecule type" value="Genomic_DNA"/>
</dbReference>
<dbReference type="HAMAP" id="MF_01337_B">
    <property type="entry name" value="Ribosomal_uL18_B"/>
    <property type="match status" value="1"/>
</dbReference>
<dbReference type="GO" id="GO:0006412">
    <property type="term" value="P:translation"/>
    <property type="evidence" value="ECO:0007669"/>
    <property type="project" value="UniProtKB-UniRule"/>
</dbReference>
<evidence type="ECO:0000256" key="1">
    <source>
        <dbReference type="ARBA" id="ARBA00007116"/>
    </source>
</evidence>
<evidence type="ECO:0000256" key="3">
    <source>
        <dbReference type="ARBA" id="ARBA00022884"/>
    </source>
</evidence>
<sequence>MIGATRKDKRMQRKKRIRAKISGTSERPRLSIFRSHKHFYVQLVDDTKGAVLASFSDRELDAKAKKGEIAKEIGRRLAQKAKEQKIEAIVFDRSGYKYHGHVKALAEEMRAQGIAF</sequence>
<dbReference type="AlphaFoldDB" id="A0A1G2RSG4"/>
<evidence type="ECO:0000313" key="8">
    <source>
        <dbReference type="EMBL" id="OHA75747.1"/>
    </source>
</evidence>
<comment type="subunit">
    <text evidence="7">Part of the 50S ribosomal subunit; part of the 5S rRNA/L5/L18/L25 subcomplex. Contacts the 5S and 23S rRNAs.</text>
</comment>
<dbReference type="GO" id="GO:0003735">
    <property type="term" value="F:structural constituent of ribosome"/>
    <property type="evidence" value="ECO:0007669"/>
    <property type="project" value="InterPro"/>
</dbReference>
<dbReference type="NCBIfam" id="TIGR00060">
    <property type="entry name" value="L18_bact"/>
    <property type="match status" value="1"/>
</dbReference>
<evidence type="ECO:0000256" key="4">
    <source>
        <dbReference type="ARBA" id="ARBA00022980"/>
    </source>
</evidence>
<accession>A0A1G2RSG4</accession>
<dbReference type="InterPro" id="IPR005484">
    <property type="entry name" value="Ribosomal_uL18_bac/plant/anim"/>
</dbReference>
<dbReference type="SUPFAM" id="SSF53137">
    <property type="entry name" value="Translational machinery components"/>
    <property type="match status" value="1"/>
</dbReference>
<keyword evidence="4 7" id="KW-0689">Ribosomal protein</keyword>
<evidence type="ECO:0000256" key="5">
    <source>
        <dbReference type="ARBA" id="ARBA00023274"/>
    </source>
</evidence>
<gene>
    <name evidence="7" type="primary">rplR</name>
    <name evidence="8" type="ORF">A3J30_02320</name>
</gene>
<dbReference type="GO" id="GO:0022625">
    <property type="term" value="C:cytosolic large ribosomal subunit"/>
    <property type="evidence" value="ECO:0007669"/>
    <property type="project" value="TreeGrafter"/>
</dbReference>
<name>A0A1G2RSG4_9BACT</name>
<proteinExistence type="inferred from homology"/>
<keyword evidence="3 7" id="KW-0694">RNA-binding</keyword>
<dbReference type="InterPro" id="IPR057268">
    <property type="entry name" value="Ribosomal_L18"/>
</dbReference>
<dbReference type="PANTHER" id="PTHR12899:SF3">
    <property type="entry name" value="LARGE RIBOSOMAL SUBUNIT PROTEIN UL18M"/>
    <property type="match status" value="1"/>
</dbReference>
<keyword evidence="2 7" id="KW-0699">rRNA-binding</keyword>
<protein>
    <recommendedName>
        <fullName evidence="6 7">Large ribosomal subunit protein uL18</fullName>
    </recommendedName>
</protein>
<dbReference type="Pfam" id="PF00861">
    <property type="entry name" value="Ribosomal_L18p"/>
    <property type="match status" value="1"/>
</dbReference>
<keyword evidence="5 7" id="KW-0687">Ribonucleoprotein</keyword>
<dbReference type="FunFam" id="3.30.420.100:FF:000001">
    <property type="entry name" value="50S ribosomal protein L18"/>
    <property type="match status" value="1"/>
</dbReference>